<dbReference type="PANTHER" id="PTHR42852:SF17">
    <property type="entry name" value="THIOREDOXIN-LIKE PROTEIN HI_1115"/>
    <property type="match status" value="1"/>
</dbReference>
<feature type="domain" description="Thioredoxin" evidence="2">
    <location>
        <begin position="20"/>
        <end position="159"/>
    </location>
</feature>
<dbReference type="SUPFAM" id="SSF52833">
    <property type="entry name" value="Thioredoxin-like"/>
    <property type="match status" value="1"/>
</dbReference>
<dbReference type="Gene3D" id="3.40.30.10">
    <property type="entry name" value="Glutaredoxin"/>
    <property type="match status" value="1"/>
</dbReference>
<proteinExistence type="predicted"/>
<comment type="caution">
    <text evidence="3">The sequence shown here is derived from an EMBL/GenBank/DDBJ whole genome shotgun (WGS) entry which is preliminary data.</text>
</comment>
<dbReference type="EMBL" id="JACHID010000009">
    <property type="protein sequence ID" value="MBB5022264.1"/>
    <property type="molecule type" value="Genomic_DNA"/>
</dbReference>
<feature type="signal peptide" evidence="1">
    <location>
        <begin position="1"/>
        <end position="20"/>
    </location>
</feature>
<gene>
    <name evidence="3" type="ORF">HNR37_001596</name>
</gene>
<dbReference type="CDD" id="cd02966">
    <property type="entry name" value="TlpA_like_family"/>
    <property type="match status" value="1"/>
</dbReference>
<reference evidence="3 4" key="1">
    <citation type="submission" date="2020-08" db="EMBL/GenBank/DDBJ databases">
        <title>Genomic Encyclopedia of Type Strains, Phase IV (KMG-IV): sequencing the most valuable type-strain genomes for metagenomic binning, comparative biology and taxonomic classification.</title>
        <authorList>
            <person name="Goeker M."/>
        </authorList>
    </citation>
    <scope>NUCLEOTIDE SEQUENCE [LARGE SCALE GENOMIC DNA]</scope>
    <source>
        <strain evidence="3 4">DSM 22071</strain>
    </source>
</reference>
<name>A0A7W7Y590_9BACT</name>
<evidence type="ECO:0000313" key="3">
    <source>
        <dbReference type="EMBL" id="MBB5022264.1"/>
    </source>
</evidence>
<dbReference type="Pfam" id="PF00578">
    <property type="entry name" value="AhpC-TSA"/>
    <property type="match status" value="1"/>
</dbReference>
<feature type="chain" id="PRO_5031189039" evidence="1">
    <location>
        <begin position="21"/>
        <end position="172"/>
    </location>
</feature>
<dbReference type="Proteomes" id="UP000528322">
    <property type="component" value="Unassembled WGS sequence"/>
</dbReference>
<evidence type="ECO:0000256" key="1">
    <source>
        <dbReference type="SAM" id="SignalP"/>
    </source>
</evidence>
<sequence>MLRFLMLATLLWLLIVPAQALVGEKAYDITAEDILSGEEVSLRHFEGSYVYLVFFNSQCPPCRNELQYIVDNYYILQQHEVQVLGVAMDRQAQDVRNIIMERGIPFPVVMASPSITMLYEDVRIVPYTFLVDPEGVVAFQHMGRLPEGKLKELMKTLDQTNSDTQAAPTQMD</sequence>
<dbReference type="PROSITE" id="PS51352">
    <property type="entry name" value="THIOREDOXIN_2"/>
    <property type="match status" value="1"/>
</dbReference>
<organism evidence="3 4">
    <name type="scientific">Desulfurispira natronophila</name>
    <dbReference type="NCBI Taxonomy" id="682562"/>
    <lineage>
        <taxon>Bacteria</taxon>
        <taxon>Pseudomonadati</taxon>
        <taxon>Chrysiogenota</taxon>
        <taxon>Chrysiogenia</taxon>
        <taxon>Chrysiogenales</taxon>
        <taxon>Chrysiogenaceae</taxon>
        <taxon>Desulfurispira</taxon>
    </lineage>
</organism>
<dbReference type="GO" id="GO:0016491">
    <property type="term" value="F:oxidoreductase activity"/>
    <property type="evidence" value="ECO:0007669"/>
    <property type="project" value="InterPro"/>
</dbReference>
<evidence type="ECO:0000259" key="2">
    <source>
        <dbReference type="PROSITE" id="PS51352"/>
    </source>
</evidence>
<dbReference type="InterPro" id="IPR000866">
    <property type="entry name" value="AhpC/TSA"/>
</dbReference>
<evidence type="ECO:0000313" key="4">
    <source>
        <dbReference type="Proteomes" id="UP000528322"/>
    </source>
</evidence>
<keyword evidence="4" id="KW-1185">Reference proteome</keyword>
<dbReference type="InterPro" id="IPR013766">
    <property type="entry name" value="Thioredoxin_domain"/>
</dbReference>
<dbReference type="AlphaFoldDB" id="A0A7W7Y590"/>
<dbReference type="GO" id="GO:0016209">
    <property type="term" value="F:antioxidant activity"/>
    <property type="evidence" value="ECO:0007669"/>
    <property type="project" value="InterPro"/>
</dbReference>
<dbReference type="RefSeq" id="WP_183732457.1">
    <property type="nucleotide sequence ID" value="NZ_JACHID010000009.1"/>
</dbReference>
<dbReference type="InterPro" id="IPR036249">
    <property type="entry name" value="Thioredoxin-like_sf"/>
</dbReference>
<dbReference type="InterPro" id="IPR050553">
    <property type="entry name" value="Thioredoxin_ResA/DsbE_sf"/>
</dbReference>
<dbReference type="PANTHER" id="PTHR42852">
    <property type="entry name" value="THIOL:DISULFIDE INTERCHANGE PROTEIN DSBE"/>
    <property type="match status" value="1"/>
</dbReference>
<protein>
    <submittedName>
        <fullName evidence="3">Peroxiredoxin</fullName>
    </submittedName>
</protein>
<accession>A0A7W7Y590</accession>
<keyword evidence="1" id="KW-0732">Signal</keyword>